<name>A0A6G0U1S0_APHGL</name>
<keyword evidence="3" id="KW-1185">Reference proteome</keyword>
<proteinExistence type="predicted"/>
<protein>
    <submittedName>
        <fullName evidence="2">Uncharacterized protein</fullName>
    </submittedName>
</protein>
<feature type="transmembrane region" description="Helical" evidence="1">
    <location>
        <begin position="26"/>
        <end position="52"/>
    </location>
</feature>
<sequence length="243" mass="30547">MWFQCIQICLFAEIFAITAMYMCIKINYSFVFTFLNLCCCCCCCCWFFFFVYQSVFDRVLNRKTETDLQGYLRRICRSNHRLRLRHHHRRLHYRNSGLQGLLWQRYQKSIRKRQSPDQRHHWRRLRWLVVVRHLLPLRRHHRRRRRHHRLPLPRRRHRHHLRRLRHHHRRHHHRPRLWTLPAQRRQVQTAEPPEPIRKQGLVVRQTFRRTAFRCLATWPPVYRLSRVRLRLRYGVLVPVRMSS</sequence>
<keyword evidence="1" id="KW-1133">Transmembrane helix</keyword>
<reference evidence="2 3" key="1">
    <citation type="submission" date="2019-08" db="EMBL/GenBank/DDBJ databases">
        <title>The genome of the soybean aphid Biotype 1, its phylome, world population structure and adaptation to the North American continent.</title>
        <authorList>
            <person name="Giordano R."/>
            <person name="Donthu R.K."/>
            <person name="Hernandez A.G."/>
            <person name="Wright C.L."/>
            <person name="Zimin A.V."/>
        </authorList>
    </citation>
    <scope>NUCLEOTIDE SEQUENCE [LARGE SCALE GENOMIC DNA]</scope>
    <source>
        <tissue evidence="2">Whole aphids</tissue>
    </source>
</reference>
<comment type="caution">
    <text evidence="2">The sequence shown here is derived from an EMBL/GenBank/DDBJ whole genome shotgun (WGS) entry which is preliminary data.</text>
</comment>
<dbReference type="AlphaFoldDB" id="A0A6G0U1S0"/>
<keyword evidence="1" id="KW-0812">Transmembrane</keyword>
<evidence type="ECO:0000256" key="1">
    <source>
        <dbReference type="SAM" id="Phobius"/>
    </source>
</evidence>
<accession>A0A6G0U1S0</accession>
<organism evidence="2 3">
    <name type="scientific">Aphis glycines</name>
    <name type="common">Soybean aphid</name>
    <dbReference type="NCBI Taxonomy" id="307491"/>
    <lineage>
        <taxon>Eukaryota</taxon>
        <taxon>Metazoa</taxon>
        <taxon>Ecdysozoa</taxon>
        <taxon>Arthropoda</taxon>
        <taxon>Hexapoda</taxon>
        <taxon>Insecta</taxon>
        <taxon>Pterygota</taxon>
        <taxon>Neoptera</taxon>
        <taxon>Paraneoptera</taxon>
        <taxon>Hemiptera</taxon>
        <taxon>Sternorrhyncha</taxon>
        <taxon>Aphidomorpha</taxon>
        <taxon>Aphidoidea</taxon>
        <taxon>Aphididae</taxon>
        <taxon>Aphidini</taxon>
        <taxon>Aphis</taxon>
        <taxon>Aphis</taxon>
    </lineage>
</organism>
<dbReference type="EMBL" id="VYZN01000009">
    <property type="protein sequence ID" value="KAE9542730.1"/>
    <property type="molecule type" value="Genomic_DNA"/>
</dbReference>
<evidence type="ECO:0000313" key="2">
    <source>
        <dbReference type="EMBL" id="KAE9542730.1"/>
    </source>
</evidence>
<gene>
    <name evidence="2" type="ORF">AGLY_002641</name>
</gene>
<keyword evidence="1" id="KW-0472">Membrane</keyword>
<dbReference type="Proteomes" id="UP000475862">
    <property type="component" value="Unassembled WGS sequence"/>
</dbReference>
<evidence type="ECO:0000313" key="3">
    <source>
        <dbReference type="Proteomes" id="UP000475862"/>
    </source>
</evidence>